<name>A0A8H6SCU7_MYCCL</name>
<evidence type="ECO:0000313" key="3">
    <source>
        <dbReference type="Proteomes" id="UP000613580"/>
    </source>
</evidence>
<dbReference type="OrthoDB" id="447173at2759"/>
<comment type="caution">
    <text evidence="2">The sequence shown here is derived from an EMBL/GenBank/DDBJ whole genome shotgun (WGS) entry which is preliminary data.</text>
</comment>
<dbReference type="EMBL" id="JACAZE010000016">
    <property type="protein sequence ID" value="KAF7296588.1"/>
    <property type="molecule type" value="Genomic_DNA"/>
</dbReference>
<dbReference type="AlphaFoldDB" id="A0A8H6SCU7"/>
<feature type="domain" description="Dynein heavy chain tail" evidence="1">
    <location>
        <begin position="44"/>
        <end position="272"/>
    </location>
</feature>
<dbReference type="InterPro" id="IPR013594">
    <property type="entry name" value="Dynein_heavy_tail"/>
</dbReference>
<evidence type="ECO:0000313" key="2">
    <source>
        <dbReference type="EMBL" id="KAF7296588.1"/>
    </source>
</evidence>
<accession>A0A8H6SCU7</accession>
<dbReference type="Proteomes" id="UP000613580">
    <property type="component" value="Unassembled WGS sequence"/>
</dbReference>
<dbReference type="Pfam" id="PF08385">
    <property type="entry name" value="DHC_N1"/>
    <property type="match status" value="1"/>
</dbReference>
<keyword evidence="3" id="KW-1185">Reference proteome</keyword>
<gene>
    <name evidence="2" type="ORF">HMN09_01066200</name>
</gene>
<protein>
    <submittedName>
        <fullName evidence="2">Cytoplasmic dynein heavy chain 1</fullName>
    </submittedName>
</protein>
<proteinExistence type="predicted"/>
<reference evidence="2" key="1">
    <citation type="submission" date="2020-05" db="EMBL/GenBank/DDBJ databases">
        <title>Mycena genomes resolve the evolution of fungal bioluminescence.</title>
        <authorList>
            <person name="Tsai I.J."/>
        </authorList>
    </citation>
    <scope>NUCLEOTIDE SEQUENCE</scope>
    <source>
        <strain evidence="2">110903Hualien_Pintung</strain>
    </source>
</reference>
<sequence>MNESENVFIIHPAIAQVVQQCSGRNTPPNISDLPQDLLHDADFLNALEADVESWKEAAVRLVERSNTPFSTIDQEIEFWPIVERDLAPVVLQLRARDDVLLIAECLQKTRDKLVILDVLSSGIQTQLELARKHAIFMDALRIPFGDLKSASTLEEIRVSLTRLFSVISKNFRSLPYPTTRVLRLADEIARTFTARVALALYESGFPQVGFEETSTQIDAVFQTWKNEVREFTNNVRATTRRRFERFVPVKVSKEPEQLEKRLRTMQDFCGRYPKLQVRWYDILTDFTASGHGFWVDLERENIFAKVSRVLDTES</sequence>
<evidence type="ECO:0000259" key="1">
    <source>
        <dbReference type="Pfam" id="PF08385"/>
    </source>
</evidence>
<organism evidence="2 3">
    <name type="scientific">Mycena chlorophos</name>
    <name type="common">Agaric fungus</name>
    <name type="synonym">Agaricus chlorophos</name>
    <dbReference type="NCBI Taxonomy" id="658473"/>
    <lineage>
        <taxon>Eukaryota</taxon>
        <taxon>Fungi</taxon>
        <taxon>Dikarya</taxon>
        <taxon>Basidiomycota</taxon>
        <taxon>Agaricomycotina</taxon>
        <taxon>Agaricomycetes</taxon>
        <taxon>Agaricomycetidae</taxon>
        <taxon>Agaricales</taxon>
        <taxon>Marasmiineae</taxon>
        <taxon>Mycenaceae</taxon>
        <taxon>Mycena</taxon>
    </lineage>
</organism>